<sequence>MSRLQVKLRLQDSGMDSVVPQITLQAICYLFLKALLFLFGFRERPPEMRYGMYLVDVVTQPFFKRL</sequence>
<evidence type="ECO:0000256" key="1">
    <source>
        <dbReference type="SAM" id="Phobius"/>
    </source>
</evidence>
<keyword evidence="3" id="KW-1185">Reference proteome</keyword>
<protein>
    <submittedName>
        <fullName evidence="2">Uncharacterized protein</fullName>
    </submittedName>
</protein>
<evidence type="ECO:0000313" key="3">
    <source>
        <dbReference type="Proteomes" id="UP000004110"/>
    </source>
</evidence>
<reference evidence="2" key="2">
    <citation type="submission" date="2013-11" db="EMBL/GenBank/DDBJ databases">
        <title>Draft genome sequence of Bacteroides uniformis (ATCC 8492).</title>
        <authorList>
            <person name="Sudarsanam P."/>
            <person name="Ley R."/>
            <person name="Guruge J."/>
            <person name="Turnbaugh P.J."/>
            <person name="Mahowald M."/>
            <person name="Liep D."/>
            <person name="Gordon J."/>
        </authorList>
    </citation>
    <scope>NUCLEOTIDE SEQUENCE</scope>
    <source>
        <strain evidence="2">ATCC 8492</strain>
    </source>
</reference>
<keyword evidence="1" id="KW-1133">Transmembrane helix</keyword>
<proteinExistence type="predicted"/>
<comment type="caution">
    <text evidence="2">The sequence shown here is derived from an EMBL/GenBank/DDBJ whole genome shotgun (WGS) entry which is preliminary data.</text>
</comment>
<keyword evidence="1" id="KW-0472">Membrane</keyword>
<feature type="transmembrane region" description="Helical" evidence="1">
    <location>
        <begin position="22"/>
        <end position="41"/>
    </location>
</feature>
<keyword evidence="1" id="KW-0812">Transmembrane</keyword>
<name>A0ABC9NBF0_BACUC</name>
<evidence type="ECO:0000313" key="2">
    <source>
        <dbReference type="EMBL" id="EDO54119.1"/>
    </source>
</evidence>
<organism evidence="2 3">
    <name type="scientific">Bacteroides uniformis (strain ATCC 8492 / DSM 6597 / CCUG 4942 / CIP 103695 / JCM 5828 / KCTC 5204 / NCTC 13054 / VPI 0061)</name>
    <dbReference type="NCBI Taxonomy" id="411479"/>
    <lineage>
        <taxon>Bacteria</taxon>
        <taxon>Pseudomonadati</taxon>
        <taxon>Bacteroidota</taxon>
        <taxon>Bacteroidia</taxon>
        <taxon>Bacteroidales</taxon>
        <taxon>Bacteroidaceae</taxon>
        <taxon>Bacteroides</taxon>
    </lineage>
</organism>
<dbReference type="Proteomes" id="UP000004110">
    <property type="component" value="Unassembled WGS sequence"/>
</dbReference>
<dbReference type="EMBL" id="AAYH02000043">
    <property type="protein sequence ID" value="EDO54119.1"/>
    <property type="molecule type" value="Genomic_DNA"/>
</dbReference>
<accession>A0ABC9NBF0</accession>
<dbReference type="AlphaFoldDB" id="A0ABC9NBF0"/>
<gene>
    <name evidence="2" type="ORF">BACUNI_02123</name>
</gene>
<reference evidence="2" key="1">
    <citation type="submission" date="2007-06" db="EMBL/GenBank/DDBJ databases">
        <authorList>
            <person name="Fulton L."/>
            <person name="Clifton S."/>
            <person name="Fulton B."/>
            <person name="Xu J."/>
            <person name="Minx P."/>
            <person name="Pepin K.H."/>
            <person name="Johnson M."/>
            <person name="Thiruvilangam P."/>
            <person name="Bhonagiri V."/>
            <person name="Nash W.E."/>
            <person name="Mardis E.R."/>
            <person name="Wilson R.K."/>
        </authorList>
    </citation>
    <scope>NUCLEOTIDE SEQUENCE [LARGE SCALE GENOMIC DNA]</scope>
    <source>
        <strain evidence="2">ATCC 8492</strain>
    </source>
</reference>